<name>A0ABT9AHD6_9BACT</name>
<organism evidence="2 3">
    <name type="scientific">Hymenobacter mellowenesis</name>
    <dbReference type="NCBI Taxonomy" id="3063995"/>
    <lineage>
        <taxon>Bacteria</taxon>
        <taxon>Pseudomonadati</taxon>
        <taxon>Bacteroidota</taxon>
        <taxon>Cytophagia</taxon>
        <taxon>Cytophagales</taxon>
        <taxon>Hymenobacteraceae</taxon>
        <taxon>Hymenobacter</taxon>
    </lineage>
</organism>
<keyword evidence="3" id="KW-1185">Reference proteome</keyword>
<evidence type="ECO:0000313" key="3">
    <source>
        <dbReference type="Proteomes" id="UP001167796"/>
    </source>
</evidence>
<accession>A0ABT9AHD6</accession>
<evidence type="ECO:0000313" key="2">
    <source>
        <dbReference type="EMBL" id="MDO7849284.1"/>
    </source>
</evidence>
<feature type="region of interest" description="Disordered" evidence="1">
    <location>
        <begin position="37"/>
        <end position="58"/>
    </location>
</feature>
<dbReference type="Proteomes" id="UP001167796">
    <property type="component" value="Unassembled WGS sequence"/>
</dbReference>
<protein>
    <submittedName>
        <fullName evidence="2">Uncharacterized protein</fullName>
    </submittedName>
</protein>
<dbReference type="RefSeq" id="WP_305013952.1">
    <property type="nucleotide sequence ID" value="NZ_JAUQSX010000015.1"/>
</dbReference>
<evidence type="ECO:0000256" key="1">
    <source>
        <dbReference type="SAM" id="MobiDB-lite"/>
    </source>
</evidence>
<reference evidence="2" key="1">
    <citation type="submission" date="2023-07" db="EMBL/GenBank/DDBJ databases">
        <authorList>
            <person name="Kim M.K."/>
        </authorList>
    </citation>
    <scope>NUCLEOTIDE SEQUENCE</scope>
    <source>
        <strain evidence="2">M29</strain>
    </source>
</reference>
<gene>
    <name evidence="2" type="ORF">Q5H92_23170</name>
</gene>
<proteinExistence type="predicted"/>
<feature type="compositionally biased region" description="Pro residues" evidence="1">
    <location>
        <begin position="40"/>
        <end position="52"/>
    </location>
</feature>
<comment type="caution">
    <text evidence="2">The sequence shown here is derived from an EMBL/GenBank/DDBJ whole genome shotgun (WGS) entry which is preliminary data.</text>
</comment>
<sequence length="58" mass="6654">MNNQTQITAVAPRYAQKCREWQLLWLQLQQYVREWEISPSRPPTKEPPPPAPTAGHGG</sequence>
<dbReference type="EMBL" id="JAUQSX010000015">
    <property type="protein sequence ID" value="MDO7849284.1"/>
    <property type="molecule type" value="Genomic_DNA"/>
</dbReference>